<feature type="chain" id="PRO_5035259358" evidence="1">
    <location>
        <begin position="17"/>
        <end position="294"/>
    </location>
</feature>
<comment type="caution">
    <text evidence="2">The sequence shown here is derived from an EMBL/GenBank/DDBJ whole genome shotgun (WGS) entry which is preliminary data.</text>
</comment>
<feature type="signal peptide" evidence="1">
    <location>
        <begin position="1"/>
        <end position="16"/>
    </location>
</feature>
<accession>A0A8J2SLY6</accession>
<proteinExistence type="predicted"/>
<keyword evidence="3" id="KW-1185">Reference proteome</keyword>
<organism evidence="2 3">
    <name type="scientific">Pelagomonas calceolata</name>
    <dbReference type="NCBI Taxonomy" id="35677"/>
    <lineage>
        <taxon>Eukaryota</taxon>
        <taxon>Sar</taxon>
        <taxon>Stramenopiles</taxon>
        <taxon>Ochrophyta</taxon>
        <taxon>Pelagophyceae</taxon>
        <taxon>Pelagomonadales</taxon>
        <taxon>Pelagomonadaceae</taxon>
        <taxon>Pelagomonas</taxon>
    </lineage>
</organism>
<protein>
    <submittedName>
        <fullName evidence="2">Uncharacterized protein</fullName>
    </submittedName>
</protein>
<gene>
    <name evidence="2" type="ORF">PECAL_3P28770</name>
</gene>
<dbReference type="Proteomes" id="UP000789595">
    <property type="component" value="Unassembled WGS sequence"/>
</dbReference>
<dbReference type="AlphaFoldDB" id="A0A8J2SLY6"/>
<evidence type="ECO:0000313" key="3">
    <source>
        <dbReference type="Proteomes" id="UP000789595"/>
    </source>
</evidence>
<evidence type="ECO:0000313" key="2">
    <source>
        <dbReference type="EMBL" id="CAH0372828.1"/>
    </source>
</evidence>
<name>A0A8J2SLY6_9STRA</name>
<keyword evidence="1" id="KW-0732">Signal</keyword>
<evidence type="ECO:0000256" key="1">
    <source>
        <dbReference type="SAM" id="SignalP"/>
    </source>
</evidence>
<reference evidence="2" key="1">
    <citation type="submission" date="2021-11" db="EMBL/GenBank/DDBJ databases">
        <authorList>
            <consortium name="Genoscope - CEA"/>
            <person name="William W."/>
        </authorList>
    </citation>
    <scope>NUCLEOTIDE SEQUENCE</scope>
</reference>
<sequence length="294" mass="33251">MTPRVALCWLPSLVSGKLLFAMYGVTSRAGGCNKGRLLEMVDNLRQQDVVDVYTFANAVSVIDSVSVSSLEDSNFLASFSDTYERERQHIVDEHVAAYCRLHACSYAKGGMHRHKGNKTIYWNPYTPAMTKNAVRQLYEEWRVSRYLARSNAKYDAVVAVTADIFPFYNISKGDVDAVKANEALVYGTRNTDANGFTNGFFLGSHSAMQKLLGRWDLGETLFPNAGDFEFQVRETFEKYGFRRVLFTGMPQEQCASFVKIRRSRQHNCVFGMKPRDEATLRRAGCLVSRRAKPP</sequence>
<dbReference type="EMBL" id="CAKKNE010000003">
    <property type="protein sequence ID" value="CAH0372828.1"/>
    <property type="molecule type" value="Genomic_DNA"/>
</dbReference>